<protein>
    <submittedName>
        <fullName evidence="1">Uncharacterized protein</fullName>
    </submittedName>
</protein>
<dbReference type="Proteomes" id="UP000306319">
    <property type="component" value="Unassembled WGS sequence"/>
</dbReference>
<sequence length="83" mass="9729">MYIYYSEFEEITRDLLQKEWNCLIESFTSGRDGGIDLRCATEKEGKAIIQAKRYKDYKSLLANLILLIWSAFQKMIALLRITS</sequence>
<comment type="caution">
    <text evidence="1">The sequence shown here is derived from an EMBL/GenBank/DDBJ whole genome shotgun (WGS) entry which is preliminary data.</text>
</comment>
<gene>
    <name evidence="1" type="ORF">E5331_03405</name>
</gene>
<reference evidence="1" key="1">
    <citation type="submission" date="2019-04" db="EMBL/GenBank/DDBJ databases">
        <title>Microbes associate with the intestines of laboratory mice.</title>
        <authorList>
            <person name="Navarre W."/>
            <person name="Wong E."/>
            <person name="Huang K."/>
            <person name="Tropini C."/>
            <person name="Ng K."/>
            <person name="Yu B."/>
        </authorList>
    </citation>
    <scope>NUCLEOTIDE SEQUENCE</scope>
    <source>
        <strain evidence="1">NM04_E33</strain>
    </source>
</reference>
<accession>A0AC61RMR8</accession>
<dbReference type="EMBL" id="SRYB01000003">
    <property type="protein sequence ID" value="TGY80359.1"/>
    <property type="molecule type" value="Genomic_DNA"/>
</dbReference>
<organism evidence="1 2">
    <name type="scientific">Lepagella muris</name>
    <dbReference type="NCBI Taxonomy" id="3032870"/>
    <lineage>
        <taxon>Bacteria</taxon>
        <taxon>Pseudomonadati</taxon>
        <taxon>Bacteroidota</taxon>
        <taxon>Bacteroidia</taxon>
        <taxon>Bacteroidales</taxon>
        <taxon>Muribaculaceae</taxon>
        <taxon>Lepagella</taxon>
    </lineage>
</organism>
<keyword evidence="2" id="KW-1185">Reference proteome</keyword>
<evidence type="ECO:0000313" key="2">
    <source>
        <dbReference type="Proteomes" id="UP000306319"/>
    </source>
</evidence>
<name>A0AC61RMR8_9BACT</name>
<proteinExistence type="predicted"/>
<evidence type="ECO:0000313" key="1">
    <source>
        <dbReference type="EMBL" id="TGY80359.1"/>
    </source>
</evidence>